<dbReference type="SUPFAM" id="SSF49870">
    <property type="entry name" value="Osmotin, thaumatin-like protein"/>
    <property type="match status" value="1"/>
</dbReference>
<organism evidence="2 3">
    <name type="scientific">Mycena rosella</name>
    <name type="common">Pink bonnet</name>
    <name type="synonym">Agaricus rosellus</name>
    <dbReference type="NCBI Taxonomy" id="1033263"/>
    <lineage>
        <taxon>Eukaryota</taxon>
        <taxon>Fungi</taxon>
        <taxon>Dikarya</taxon>
        <taxon>Basidiomycota</taxon>
        <taxon>Agaricomycotina</taxon>
        <taxon>Agaricomycetes</taxon>
        <taxon>Agaricomycetidae</taxon>
        <taxon>Agaricales</taxon>
        <taxon>Marasmiineae</taxon>
        <taxon>Mycenaceae</taxon>
        <taxon>Mycena</taxon>
    </lineage>
</organism>
<dbReference type="EMBL" id="JARKIE010000040">
    <property type="protein sequence ID" value="KAJ7694812.1"/>
    <property type="molecule type" value="Genomic_DNA"/>
</dbReference>
<proteinExistence type="predicted"/>
<dbReference type="Proteomes" id="UP001221757">
    <property type="component" value="Unassembled WGS sequence"/>
</dbReference>
<name>A0AAD7DMP4_MYCRO</name>
<keyword evidence="1" id="KW-0732">Signal</keyword>
<evidence type="ECO:0000313" key="3">
    <source>
        <dbReference type="Proteomes" id="UP001221757"/>
    </source>
</evidence>
<comment type="caution">
    <text evidence="2">The sequence shown here is derived from an EMBL/GenBank/DDBJ whole genome shotgun (WGS) entry which is preliminary data.</text>
</comment>
<feature type="chain" id="PRO_5042202587" description="Cyanovirin-N domain-containing protein" evidence="1">
    <location>
        <begin position="20"/>
        <end position="169"/>
    </location>
</feature>
<dbReference type="AlphaFoldDB" id="A0AAD7DMP4"/>
<sequence>MVCLLQIISAAALAAVATPDHLVTFKNRCASQTITPAFHAADGTSRYMAAIGNGGTTTTTVAALLGVAHVWADQVVQLSRWQIHYRAGCTLLECNFDNPSFGQCNLSRVSGFNVGMEFSWTDGGCSGNYCLHNTCDGDRAFSTPDNGGPSLRQCNTPNVGMTVTFSCDP</sequence>
<feature type="signal peptide" evidence="1">
    <location>
        <begin position="1"/>
        <end position="19"/>
    </location>
</feature>
<keyword evidence="3" id="KW-1185">Reference proteome</keyword>
<protein>
    <recommendedName>
        <fullName evidence="4">Cyanovirin-N domain-containing protein</fullName>
    </recommendedName>
</protein>
<accession>A0AAD7DMP4</accession>
<gene>
    <name evidence="2" type="ORF">B0H17DRAFT_1198969</name>
</gene>
<evidence type="ECO:0000313" key="2">
    <source>
        <dbReference type="EMBL" id="KAJ7694812.1"/>
    </source>
</evidence>
<evidence type="ECO:0008006" key="4">
    <source>
        <dbReference type="Google" id="ProtNLM"/>
    </source>
</evidence>
<reference evidence="2" key="1">
    <citation type="submission" date="2023-03" db="EMBL/GenBank/DDBJ databases">
        <title>Massive genome expansion in bonnet fungi (Mycena s.s.) driven by repeated elements and novel gene families across ecological guilds.</title>
        <authorList>
            <consortium name="Lawrence Berkeley National Laboratory"/>
            <person name="Harder C.B."/>
            <person name="Miyauchi S."/>
            <person name="Viragh M."/>
            <person name="Kuo A."/>
            <person name="Thoen E."/>
            <person name="Andreopoulos B."/>
            <person name="Lu D."/>
            <person name="Skrede I."/>
            <person name="Drula E."/>
            <person name="Henrissat B."/>
            <person name="Morin E."/>
            <person name="Kohler A."/>
            <person name="Barry K."/>
            <person name="LaButti K."/>
            <person name="Morin E."/>
            <person name="Salamov A."/>
            <person name="Lipzen A."/>
            <person name="Mereny Z."/>
            <person name="Hegedus B."/>
            <person name="Baldrian P."/>
            <person name="Stursova M."/>
            <person name="Weitz H."/>
            <person name="Taylor A."/>
            <person name="Grigoriev I.V."/>
            <person name="Nagy L.G."/>
            <person name="Martin F."/>
            <person name="Kauserud H."/>
        </authorList>
    </citation>
    <scope>NUCLEOTIDE SEQUENCE</scope>
    <source>
        <strain evidence="2">CBHHK067</strain>
    </source>
</reference>
<dbReference type="InterPro" id="IPR037176">
    <property type="entry name" value="Osmotin/thaumatin-like_sf"/>
</dbReference>
<evidence type="ECO:0000256" key="1">
    <source>
        <dbReference type="SAM" id="SignalP"/>
    </source>
</evidence>